<evidence type="ECO:0000313" key="2">
    <source>
        <dbReference type="EMBL" id="CAD2222464.1"/>
    </source>
</evidence>
<dbReference type="SUPFAM" id="SSF50182">
    <property type="entry name" value="Sm-like ribonucleoproteins"/>
    <property type="match status" value="1"/>
</dbReference>
<dbReference type="Pfam" id="PF01423">
    <property type="entry name" value="LSM"/>
    <property type="match status" value="1"/>
</dbReference>
<dbReference type="InterPro" id="IPR010920">
    <property type="entry name" value="LSM_dom_sf"/>
</dbReference>
<dbReference type="AlphaFoldDB" id="A0A7G2CU59"/>
<dbReference type="VEuPathDB" id="TriTrypDB:ADEAN_001000800"/>
<dbReference type="InterPro" id="IPR001163">
    <property type="entry name" value="Sm_dom_euk/arc"/>
</dbReference>
<organism evidence="2 3">
    <name type="scientific">Angomonas deanei</name>
    <dbReference type="NCBI Taxonomy" id="59799"/>
    <lineage>
        <taxon>Eukaryota</taxon>
        <taxon>Discoba</taxon>
        <taxon>Euglenozoa</taxon>
        <taxon>Kinetoplastea</taxon>
        <taxon>Metakinetoplastina</taxon>
        <taxon>Trypanosomatida</taxon>
        <taxon>Trypanosomatidae</taxon>
        <taxon>Strigomonadinae</taxon>
        <taxon>Angomonas</taxon>
    </lineage>
</organism>
<accession>A0A7G2CU59</accession>
<evidence type="ECO:0000259" key="1">
    <source>
        <dbReference type="SMART" id="SM00651"/>
    </source>
</evidence>
<protein>
    <submittedName>
        <fullName evidence="2">LSM domain containing protein, putative</fullName>
    </submittedName>
</protein>
<dbReference type="Gene3D" id="2.30.30.100">
    <property type="match status" value="1"/>
</dbReference>
<gene>
    <name evidence="2" type="ORF">ADEAN_001000800</name>
</gene>
<dbReference type="CDD" id="cd00600">
    <property type="entry name" value="Sm_like"/>
    <property type="match status" value="1"/>
</dbReference>
<name>A0A7G2CU59_9TRYP</name>
<feature type="domain" description="Sm" evidence="1">
    <location>
        <begin position="6"/>
        <end position="103"/>
    </location>
</feature>
<reference evidence="2 3" key="1">
    <citation type="submission" date="2020-08" db="EMBL/GenBank/DDBJ databases">
        <authorList>
            <person name="Newling K."/>
            <person name="Davey J."/>
            <person name="Forrester S."/>
        </authorList>
    </citation>
    <scope>NUCLEOTIDE SEQUENCE [LARGE SCALE GENOMIC DNA]</scope>
    <source>
        <strain evidence="3">Crithidia deanei Carvalho (ATCC PRA-265)</strain>
    </source>
</reference>
<evidence type="ECO:0000313" key="3">
    <source>
        <dbReference type="Proteomes" id="UP000515908"/>
    </source>
</evidence>
<keyword evidence="3" id="KW-1185">Reference proteome</keyword>
<dbReference type="Proteomes" id="UP000515908">
    <property type="component" value="Chromosome 26"/>
</dbReference>
<dbReference type="EMBL" id="LR877170">
    <property type="protein sequence ID" value="CAD2222464.1"/>
    <property type="molecule type" value="Genomic_DNA"/>
</dbReference>
<proteinExistence type="predicted"/>
<sequence>MADPFSFLVENLHKKVHVHVVNGDVITGVLLSVDEHCNVLLERFTSQAVTKGEAREGGVITVGMATGSADGRKKVKQESSLTMYKDADTIRFIRGSVIKYIKLAI</sequence>
<dbReference type="SMART" id="SM00651">
    <property type="entry name" value="Sm"/>
    <property type="match status" value="1"/>
</dbReference>